<sequence length="97" mass="10255">MPGQNPSSKIAASSDQSVGGGESSGAGRMVCTIAGTKSFTLAYAASDLSPAALARAHLDVTELLHSGHVWSECNRYMQSCSKAWTDTRDQRHRSAEV</sequence>
<feature type="compositionally biased region" description="Polar residues" evidence="1">
    <location>
        <begin position="1"/>
        <end position="17"/>
    </location>
</feature>
<protein>
    <submittedName>
        <fullName evidence="2">Uncharacterized protein</fullName>
    </submittedName>
</protein>
<feature type="region of interest" description="Disordered" evidence="1">
    <location>
        <begin position="1"/>
        <end position="25"/>
    </location>
</feature>
<name>A0A0U5FB00_XANCI</name>
<evidence type="ECO:0000313" key="3">
    <source>
        <dbReference type="Proteomes" id="UP000052230"/>
    </source>
</evidence>
<evidence type="ECO:0000256" key="1">
    <source>
        <dbReference type="SAM" id="MobiDB-lite"/>
    </source>
</evidence>
<comment type="caution">
    <text evidence="2">The sequence shown here is derived from an EMBL/GenBank/DDBJ whole genome shotgun (WGS) entry which is preliminary data.</text>
</comment>
<reference evidence="2 3" key="1">
    <citation type="submission" date="2014-09" db="EMBL/GenBank/DDBJ databases">
        <authorList>
            <person name="Regsiter A."/>
        </authorList>
    </citation>
    <scope>NUCLEOTIDE SEQUENCE [LARGE SCALE GENOMIC DNA]</scope>
</reference>
<gene>
    <name evidence="2" type="ORF">XAC3562_200124</name>
</gene>
<dbReference type="Proteomes" id="UP000052230">
    <property type="component" value="Unassembled WGS sequence"/>
</dbReference>
<dbReference type="AlphaFoldDB" id="A0A0U5FB00"/>
<proteinExistence type="predicted"/>
<evidence type="ECO:0000313" key="2">
    <source>
        <dbReference type="EMBL" id="CEG15512.1"/>
    </source>
</evidence>
<keyword evidence="3" id="KW-1185">Reference proteome</keyword>
<dbReference type="EMBL" id="CCXZ01000112">
    <property type="protein sequence ID" value="CEG15512.1"/>
    <property type="molecule type" value="Genomic_DNA"/>
</dbReference>
<organism evidence="2 3">
    <name type="scientific">Xanthomonas citri pv. citri</name>
    <dbReference type="NCBI Taxonomy" id="611301"/>
    <lineage>
        <taxon>Bacteria</taxon>
        <taxon>Pseudomonadati</taxon>
        <taxon>Pseudomonadota</taxon>
        <taxon>Gammaproteobacteria</taxon>
        <taxon>Lysobacterales</taxon>
        <taxon>Lysobacteraceae</taxon>
        <taxon>Xanthomonas</taxon>
    </lineage>
</organism>
<accession>A0A0U5FB00</accession>